<keyword evidence="2" id="KW-1185">Reference proteome</keyword>
<evidence type="ECO:0000313" key="1">
    <source>
        <dbReference type="EMBL" id="CAG9761761.1"/>
    </source>
</evidence>
<dbReference type="InterPro" id="IPR052632">
    <property type="entry name" value="MICOS_subunit_Mic19"/>
</dbReference>
<name>A0A9N9MFV6_9CUCU</name>
<dbReference type="Proteomes" id="UP001152799">
    <property type="component" value="Chromosome 10"/>
</dbReference>
<organism evidence="1 2">
    <name type="scientific">Ceutorhynchus assimilis</name>
    <name type="common">cabbage seed weevil</name>
    <dbReference type="NCBI Taxonomy" id="467358"/>
    <lineage>
        <taxon>Eukaryota</taxon>
        <taxon>Metazoa</taxon>
        <taxon>Ecdysozoa</taxon>
        <taxon>Arthropoda</taxon>
        <taxon>Hexapoda</taxon>
        <taxon>Insecta</taxon>
        <taxon>Pterygota</taxon>
        <taxon>Neoptera</taxon>
        <taxon>Endopterygota</taxon>
        <taxon>Coleoptera</taxon>
        <taxon>Polyphaga</taxon>
        <taxon>Cucujiformia</taxon>
        <taxon>Curculionidae</taxon>
        <taxon>Ceutorhynchinae</taxon>
        <taxon>Ceutorhynchus</taxon>
    </lineage>
</organism>
<gene>
    <name evidence="1" type="ORF">CEUTPL_LOCUS2455</name>
</gene>
<dbReference type="PANTHER" id="PTHR21588:SF18">
    <property type="entry name" value="MICOS COMPLEX SUBUNIT MIC19"/>
    <property type="match status" value="1"/>
</dbReference>
<accession>A0A9N9MFV6</accession>
<reference evidence="1" key="1">
    <citation type="submission" date="2022-01" db="EMBL/GenBank/DDBJ databases">
        <authorList>
            <person name="King R."/>
        </authorList>
    </citation>
    <scope>NUCLEOTIDE SEQUENCE</scope>
</reference>
<protein>
    <submittedName>
        <fullName evidence="1">Uncharacterized protein</fullName>
    </submittedName>
</protein>
<evidence type="ECO:0000313" key="2">
    <source>
        <dbReference type="Proteomes" id="UP001152799"/>
    </source>
</evidence>
<dbReference type="AlphaFoldDB" id="A0A9N9MFV6"/>
<proteinExistence type="predicted"/>
<dbReference type="GO" id="GO:0061617">
    <property type="term" value="C:MICOS complex"/>
    <property type="evidence" value="ECO:0007669"/>
    <property type="project" value="TreeGrafter"/>
</dbReference>
<dbReference type="GO" id="GO:0007007">
    <property type="term" value="P:inner mitochondrial membrane organization"/>
    <property type="evidence" value="ECO:0007669"/>
    <property type="project" value="TreeGrafter"/>
</dbReference>
<sequence>MGSSSSQTRKFTVENDEVPASVIKVSENVANRLRTSCTHMDEISGTDSEYWHNRTKHMEESHREINVVIDREFNKALNEVKSSRTAGDSRMKEVPCLDYERAVLDCYRMHNEEPMCCARIVQAFQECVDFKRVCLLNANKTESE</sequence>
<dbReference type="PANTHER" id="PTHR21588">
    <property type="entry name" value="COILED-COIL-HELIX-COILED-COIL-HELIX DOMAIN CONTAINING 6"/>
    <property type="match status" value="1"/>
</dbReference>
<dbReference type="EMBL" id="OU892286">
    <property type="protein sequence ID" value="CAG9761761.1"/>
    <property type="molecule type" value="Genomic_DNA"/>
</dbReference>
<dbReference type="OrthoDB" id="70030at2759"/>